<dbReference type="AlphaFoldDB" id="A0A383AG41"/>
<evidence type="ECO:0000313" key="2">
    <source>
        <dbReference type="EMBL" id="SVE06692.1"/>
    </source>
</evidence>
<accession>A0A383AG41</accession>
<feature type="compositionally biased region" description="Polar residues" evidence="1">
    <location>
        <begin position="11"/>
        <end position="26"/>
    </location>
</feature>
<feature type="non-terminal residue" evidence="2">
    <location>
        <position position="26"/>
    </location>
</feature>
<proteinExistence type="predicted"/>
<name>A0A383AG41_9ZZZZ</name>
<feature type="region of interest" description="Disordered" evidence="1">
    <location>
        <begin position="1"/>
        <end position="26"/>
    </location>
</feature>
<organism evidence="2">
    <name type="scientific">marine metagenome</name>
    <dbReference type="NCBI Taxonomy" id="408172"/>
    <lineage>
        <taxon>unclassified sequences</taxon>
        <taxon>metagenomes</taxon>
        <taxon>ecological metagenomes</taxon>
    </lineage>
</organism>
<dbReference type="EMBL" id="UINC01191849">
    <property type="protein sequence ID" value="SVE06692.1"/>
    <property type="molecule type" value="Genomic_DNA"/>
</dbReference>
<sequence>MGIPNKISDIFDSNSLPSLGPQTRKA</sequence>
<reference evidence="2" key="1">
    <citation type="submission" date="2018-05" db="EMBL/GenBank/DDBJ databases">
        <authorList>
            <person name="Lanie J.A."/>
            <person name="Ng W.-L."/>
            <person name="Kazmierczak K.M."/>
            <person name="Andrzejewski T.M."/>
            <person name="Davidsen T.M."/>
            <person name="Wayne K.J."/>
            <person name="Tettelin H."/>
            <person name="Glass J.I."/>
            <person name="Rusch D."/>
            <person name="Podicherti R."/>
            <person name="Tsui H.-C.T."/>
            <person name="Winkler M.E."/>
        </authorList>
    </citation>
    <scope>NUCLEOTIDE SEQUENCE</scope>
</reference>
<protein>
    <submittedName>
        <fullName evidence="2">Uncharacterized protein</fullName>
    </submittedName>
</protein>
<gene>
    <name evidence="2" type="ORF">METZ01_LOCUS459546</name>
</gene>
<evidence type="ECO:0000256" key="1">
    <source>
        <dbReference type="SAM" id="MobiDB-lite"/>
    </source>
</evidence>